<dbReference type="PANTHER" id="PTHR47326:SF1">
    <property type="entry name" value="HTH PSQ-TYPE DOMAIN-CONTAINING PROTEIN"/>
    <property type="match status" value="1"/>
</dbReference>
<accession>A0A2J7QI08</accession>
<dbReference type="Proteomes" id="UP000235965">
    <property type="component" value="Unassembled WGS sequence"/>
</dbReference>
<dbReference type="InterPro" id="IPR036397">
    <property type="entry name" value="RNaseH_sf"/>
</dbReference>
<dbReference type="PANTHER" id="PTHR47326">
    <property type="entry name" value="TRANSPOSABLE ELEMENT TC3 TRANSPOSASE-LIKE PROTEIN"/>
    <property type="match status" value="1"/>
</dbReference>
<organism evidence="1 2">
    <name type="scientific">Cryptotermes secundus</name>
    <dbReference type="NCBI Taxonomy" id="105785"/>
    <lineage>
        <taxon>Eukaryota</taxon>
        <taxon>Metazoa</taxon>
        <taxon>Ecdysozoa</taxon>
        <taxon>Arthropoda</taxon>
        <taxon>Hexapoda</taxon>
        <taxon>Insecta</taxon>
        <taxon>Pterygota</taxon>
        <taxon>Neoptera</taxon>
        <taxon>Polyneoptera</taxon>
        <taxon>Dictyoptera</taxon>
        <taxon>Blattodea</taxon>
        <taxon>Blattoidea</taxon>
        <taxon>Termitoidae</taxon>
        <taxon>Kalotermitidae</taxon>
        <taxon>Cryptotermitinae</taxon>
        <taxon>Cryptotermes</taxon>
    </lineage>
</organism>
<dbReference type="Gene3D" id="3.30.420.10">
    <property type="entry name" value="Ribonuclease H-like superfamily/Ribonuclease H"/>
    <property type="match status" value="1"/>
</dbReference>
<evidence type="ECO:0008006" key="3">
    <source>
        <dbReference type="Google" id="ProtNLM"/>
    </source>
</evidence>
<dbReference type="GO" id="GO:0003676">
    <property type="term" value="F:nucleic acid binding"/>
    <property type="evidence" value="ECO:0007669"/>
    <property type="project" value="InterPro"/>
</dbReference>
<protein>
    <recommendedName>
        <fullName evidence="3">Tc1-like transposase DDE domain-containing protein</fullName>
    </recommendedName>
</protein>
<dbReference type="InParanoid" id="A0A2J7QI08"/>
<evidence type="ECO:0000313" key="2">
    <source>
        <dbReference type="Proteomes" id="UP000235965"/>
    </source>
</evidence>
<proteinExistence type="predicted"/>
<comment type="caution">
    <text evidence="1">The sequence shown here is derived from an EMBL/GenBank/DDBJ whole genome shotgun (WGS) entry which is preliminary data.</text>
</comment>
<name>A0A2J7QI08_9NEOP</name>
<feature type="non-terminal residue" evidence="1">
    <location>
        <position position="1"/>
    </location>
</feature>
<dbReference type="AlphaFoldDB" id="A0A2J7QI08"/>
<keyword evidence="2" id="KW-1185">Reference proteome</keyword>
<sequence>GTSKSSVWRILHDQQLCLYHPTRVHDIGPADFVTMTRWALLQGVPGMYPSTLLEDVPLIVRRQIWIQHDRAPAHFSSVLSDYLDAAFHGRWIGRGSPMPWPPRSPDLNL</sequence>
<evidence type="ECO:0000313" key="1">
    <source>
        <dbReference type="EMBL" id="PNF28212.1"/>
    </source>
</evidence>
<gene>
    <name evidence="1" type="ORF">B7P43_G07556</name>
</gene>
<dbReference type="EMBL" id="NEVH01013964">
    <property type="protein sequence ID" value="PNF28212.1"/>
    <property type="molecule type" value="Genomic_DNA"/>
</dbReference>
<reference evidence="1 2" key="1">
    <citation type="submission" date="2017-12" db="EMBL/GenBank/DDBJ databases">
        <title>Hemimetabolous genomes reveal molecular basis of termite eusociality.</title>
        <authorList>
            <person name="Harrison M.C."/>
            <person name="Jongepier E."/>
            <person name="Robertson H.M."/>
            <person name="Arning N."/>
            <person name="Bitard-Feildel T."/>
            <person name="Chao H."/>
            <person name="Childers C.P."/>
            <person name="Dinh H."/>
            <person name="Doddapaneni H."/>
            <person name="Dugan S."/>
            <person name="Gowin J."/>
            <person name="Greiner C."/>
            <person name="Han Y."/>
            <person name="Hu H."/>
            <person name="Hughes D.S.T."/>
            <person name="Huylmans A.-K."/>
            <person name="Kemena C."/>
            <person name="Kremer L.P.M."/>
            <person name="Lee S.L."/>
            <person name="Lopez-Ezquerra A."/>
            <person name="Mallet L."/>
            <person name="Monroy-Kuhn J.M."/>
            <person name="Moser A."/>
            <person name="Murali S.C."/>
            <person name="Muzny D.M."/>
            <person name="Otani S."/>
            <person name="Piulachs M.-D."/>
            <person name="Poelchau M."/>
            <person name="Qu J."/>
            <person name="Schaub F."/>
            <person name="Wada-Katsumata A."/>
            <person name="Worley K.C."/>
            <person name="Xie Q."/>
            <person name="Ylla G."/>
            <person name="Poulsen M."/>
            <person name="Gibbs R.A."/>
            <person name="Schal C."/>
            <person name="Richards S."/>
            <person name="Belles X."/>
            <person name="Korb J."/>
            <person name="Bornberg-Bauer E."/>
        </authorList>
    </citation>
    <scope>NUCLEOTIDE SEQUENCE [LARGE SCALE GENOMIC DNA]</scope>
    <source>
        <tissue evidence="1">Whole body</tissue>
    </source>
</reference>